<evidence type="ECO:0000313" key="1">
    <source>
        <dbReference type="EMBL" id="KKM14943.1"/>
    </source>
</evidence>
<dbReference type="InterPro" id="IPR017853">
    <property type="entry name" value="GH"/>
</dbReference>
<dbReference type="AlphaFoldDB" id="A0A0F9JYD9"/>
<evidence type="ECO:0008006" key="2">
    <source>
        <dbReference type="Google" id="ProtNLM"/>
    </source>
</evidence>
<name>A0A0F9JYD9_9ZZZZ</name>
<protein>
    <recommendedName>
        <fullName evidence="2">Beta-N-acetylhexosaminidase</fullName>
    </recommendedName>
</protein>
<proteinExistence type="predicted"/>
<dbReference type="EMBL" id="LAZR01015027">
    <property type="protein sequence ID" value="KKM14943.1"/>
    <property type="molecule type" value="Genomic_DNA"/>
</dbReference>
<accession>A0A0F9JYD9</accession>
<gene>
    <name evidence="1" type="ORF">LCGC14_1701050</name>
</gene>
<sequence length="338" mass="38675">VQVTGISELVANAMIFEGENKRTQNLRLEPIPGMEEDEEEVNVYAGIWRGKSGKFWLDGLRFYEYGDLSDIVRREGTPLELRSRDRDRVLVEGKDFKAIRCLRQLKYVSLLPGSSIREGESLELSCYKIPYVSHSWGKQISLCMSNPELYEYWQSQAKKLHRVIGFKRFLLSMDEIRNGGGCLSCQKRGISMAEILGDCITRQRAVFKAVDPKIEVMIWSDMLDPAHNAHSNYYGAVGDFTGSWKHVPRDLTIMCWYHKIRDKSLGFFSKQGFRTFGAAYYDADDLTNPREWLTSLRETPNAQGIMYTTWQKKYKLLAGFGDLASEIAAEQRDGLGGE</sequence>
<comment type="caution">
    <text evidence="1">The sequence shown here is derived from an EMBL/GenBank/DDBJ whole genome shotgun (WGS) entry which is preliminary data.</text>
</comment>
<reference evidence="1" key="1">
    <citation type="journal article" date="2015" name="Nature">
        <title>Complex archaea that bridge the gap between prokaryotes and eukaryotes.</title>
        <authorList>
            <person name="Spang A."/>
            <person name="Saw J.H."/>
            <person name="Jorgensen S.L."/>
            <person name="Zaremba-Niedzwiedzka K."/>
            <person name="Martijn J."/>
            <person name="Lind A.E."/>
            <person name="van Eijk R."/>
            <person name="Schleper C."/>
            <person name="Guy L."/>
            <person name="Ettema T.J."/>
        </authorList>
    </citation>
    <scope>NUCLEOTIDE SEQUENCE</scope>
</reference>
<feature type="non-terminal residue" evidence="1">
    <location>
        <position position="1"/>
    </location>
</feature>
<dbReference type="Gene3D" id="3.20.20.80">
    <property type="entry name" value="Glycosidases"/>
    <property type="match status" value="1"/>
</dbReference>
<organism evidence="1">
    <name type="scientific">marine sediment metagenome</name>
    <dbReference type="NCBI Taxonomy" id="412755"/>
    <lineage>
        <taxon>unclassified sequences</taxon>
        <taxon>metagenomes</taxon>
        <taxon>ecological metagenomes</taxon>
    </lineage>
</organism>
<dbReference type="SUPFAM" id="SSF51445">
    <property type="entry name" value="(Trans)glycosidases"/>
    <property type="match status" value="1"/>
</dbReference>